<comment type="similarity">
    <text evidence="1 2">Belongs to the fructosamine kinase family.</text>
</comment>
<organism evidence="3 4">
    <name type="scientific">Litoribrevibacter albus</name>
    <dbReference type="NCBI Taxonomy" id="1473156"/>
    <lineage>
        <taxon>Bacteria</taxon>
        <taxon>Pseudomonadati</taxon>
        <taxon>Pseudomonadota</taxon>
        <taxon>Gammaproteobacteria</taxon>
        <taxon>Oceanospirillales</taxon>
        <taxon>Oceanospirillaceae</taxon>
        <taxon>Litoribrevibacter</taxon>
    </lineage>
</organism>
<reference evidence="3" key="1">
    <citation type="journal article" date="2014" name="Int. J. Syst. Evol. Microbiol.">
        <title>Complete genome sequence of Corynebacterium casei LMG S-19264T (=DSM 44701T), isolated from a smear-ripened cheese.</title>
        <authorList>
            <consortium name="US DOE Joint Genome Institute (JGI-PGF)"/>
            <person name="Walter F."/>
            <person name="Albersmeier A."/>
            <person name="Kalinowski J."/>
            <person name="Ruckert C."/>
        </authorList>
    </citation>
    <scope>NUCLEOTIDE SEQUENCE</scope>
    <source>
        <strain evidence="3">NBRC 110071</strain>
    </source>
</reference>
<evidence type="ECO:0000256" key="1">
    <source>
        <dbReference type="ARBA" id="ARBA00009460"/>
    </source>
</evidence>
<dbReference type="InterPro" id="IPR016477">
    <property type="entry name" value="Fructo-/Ketosamine-3-kinase"/>
</dbReference>
<evidence type="ECO:0000313" key="3">
    <source>
        <dbReference type="EMBL" id="GLQ30842.1"/>
    </source>
</evidence>
<name>A0AA37SA31_9GAMM</name>
<dbReference type="SUPFAM" id="SSF56112">
    <property type="entry name" value="Protein kinase-like (PK-like)"/>
    <property type="match status" value="1"/>
</dbReference>
<accession>A0AA37SA31</accession>
<dbReference type="RefSeq" id="WP_284380241.1">
    <property type="nucleotide sequence ID" value="NZ_BSNM01000009.1"/>
</dbReference>
<dbReference type="GO" id="GO:0016301">
    <property type="term" value="F:kinase activity"/>
    <property type="evidence" value="ECO:0007669"/>
    <property type="project" value="UniProtKB-UniRule"/>
</dbReference>
<evidence type="ECO:0000256" key="2">
    <source>
        <dbReference type="PIRNR" id="PIRNR006221"/>
    </source>
</evidence>
<dbReference type="AlphaFoldDB" id="A0AA37SA31"/>
<sequence length="255" mass="29211">MTAYFTKGNTSGFGDALIVEARGLALLLSTIADAGIQELSVPEVHRVDRQTLMIERIHSSVASSDQVARLGRGLAKLHQIKQADYGLEYDNYIGLNPQKNGQFNDWGRFFVEQRLAYQVSLIKSSPLRQTFQACLDSVRDSLILYLNEHCDHPSLVHGDLWSGNVLFDDQYCWLIDPAVYYGDREVDLAMTELFGGYSSDFYQAYDAEYPRTKAYSSKKIIYNLYHYLNHYNLFGDSYLSACEQGFQWLEQTFIR</sequence>
<gene>
    <name evidence="3" type="ORF">GCM10007876_13210</name>
</gene>
<proteinExistence type="inferred from homology"/>
<dbReference type="Gene3D" id="3.90.1200.10">
    <property type="match status" value="1"/>
</dbReference>
<dbReference type="Pfam" id="PF03881">
    <property type="entry name" value="Fructosamin_kin"/>
    <property type="match status" value="1"/>
</dbReference>
<keyword evidence="2" id="KW-0418">Kinase</keyword>
<dbReference type="EMBL" id="BSNM01000009">
    <property type="protein sequence ID" value="GLQ30842.1"/>
    <property type="molecule type" value="Genomic_DNA"/>
</dbReference>
<dbReference type="Proteomes" id="UP001161389">
    <property type="component" value="Unassembled WGS sequence"/>
</dbReference>
<dbReference type="PANTHER" id="PTHR12149:SF8">
    <property type="entry name" value="PROTEIN-RIBULOSAMINE 3-KINASE"/>
    <property type="match status" value="1"/>
</dbReference>
<reference evidence="3" key="2">
    <citation type="submission" date="2023-01" db="EMBL/GenBank/DDBJ databases">
        <title>Draft genome sequence of Litoribrevibacter albus strain NBRC 110071.</title>
        <authorList>
            <person name="Sun Q."/>
            <person name="Mori K."/>
        </authorList>
    </citation>
    <scope>NUCLEOTIDE SEQUENCE</scope>
    <source>
        <strain evidence="3">NBRC 110071</strain>
    </source>
</reference>
<keyword evidence="4" id="KW-1185">Reference proteome</keyword>
<dbReference type="InterPro" id="IPR011009">
    <property type="entry name" value="Kinase-like_dom_sf"/>
</dbReference>
<dbReference type="PANTHER" id="PTHR12149">
    <property type="entry name" value="FRUCTOSAMINE 3 KINASE-RELATED PROTEIN"/>
    <property type="match status" value="1"/>
</dbReference>
<protein>
    <recommendedName>
        <fullName evidence="5">Fructosamine kinase</fullName>
    </recommendedName>
</protein>
<evidence type="ECO:0008006" key="5">
    <source>
        <dbReference type="Google" id="ProtNLM"/>
    </source>
</evidence>
<keyword evidence="2" id="KW-0808">Transferase</keyword>
<comment type="caution">
    <text evidence="3">The sequence shown here is derived from an EMBL/GenBank/DDBJ whole genome shotgun (WGS) entry which is preliminary data.</text>
</comment>
<dbReference type="PIRSF" id="PIRSF006221">
    <property type="entry name" value="Ketosamine-3-kinase"/>
    <property type="match status" value="1"/>
</dbReference>
<evidence type="ECO:0000313" key="4">
    <source>
        <dbReference type="Proteomes" id="UP001161389"/>
    </source>
</evidence>